<keyword evidence="1" id="KW-1133">Transmembrane helix</keyword>
<dbReference type="EMBL" id="BAAAPU010000008">
    <property type="protein sequence ID" value="GAA1984634.1"/>
    <property type="molecule type" value="Genomic_DNA"/>
</dbReference>
<keyword evidence="1" id="KW-0812">Transmembrane</keyword>
<keyword evidence="3" id="KW-1185">Reference proteome</keyword>
<feature type="transmembrane region" description="Helical" evidence="1">
    <location>
        <begin position="157"/>
        <end position="180"/>
    </location>
</feature>
<evidence type="ECO:0000313" key="2">
    <source>
        <dbReference type="EMBL" id="GAA1984634.1"/>
    </source>
</evidence>
<protein>
    <submittedName>
        <fullName evidence="2">Uncharacterized protein</fullName>
    </submittedName>
</protein>
<name>A0ABN2SD25_9MICO</name>
<dbReference type="Proteomes" id="UP001500013">
    <property type="component" value="Unassembled WGS sequence"/>
</dbReference>
<comment type="caution">
    <text evidence="2">The sequence shown here is derived from an EMBL/GenBank/DDBJ whole genome shotgun (WGS) entry which is preliminary data.</text>
</comment>
<keyword evidence="1" id="KW-0472">Membrane</keyword>
<reference evidence="2 3" key="1">
    <citation type="journal article" date="2019" name="Int. J. Syst. Evol. Microbiol.">
        <title>The Global Catalogue of Microorganisms (GCM) 10K type strain sequencing project: providing services to taxonomists for standard genome sequencing and annotation.</title>
        <authorList>
            <consortium name="The Broad Institute Genomics Platform"/>
            <consortium name="The Broad Institute Genome Sequencing Center for Infectious Disease"/>
            <person name="Wu L."/>
            <person name="Ma J."/>
        </authorList>
    </citation>
    <scope>NUCLEOTIDE SEQUENCE [LARGE SCALE GENOMIC DNA]</scope>
    <source>
        <strain evidence="2 3">JCM 15628</strain>
    </source>
</reference>
<dbReference type="RefSeq" id="WP_344063561.1">
    <property type="nucleotide sequence ID" value="NZ_BAAAPU010000008.1"/>
</dbReference>
<organism evidence="2 3">
    <name type="scientific">Terrabacter lapilli</name>
    <dbReference type="NCBI Taxonomy" id="436231"/>
    <lineage>
        <taxon>Bacteria</taxon>
        <taxon>Bacillati</taxon>
        <taxon>Actinomycetota</taxon>
        <taxon>Actinomycetes</taxon>
        <taxon>Micrococcales</taxon>
        <taxon>Intrasporangiaceae</taxon>
        <taxon>Terrabacter</taxon>
    </lineage>
</organism>
<accession>A0ABN2SD25</accession>
<feature type="transmembrane region" description="Helical" evidence="1">
    <location>
        <begin position="84"/>
        <end position="103"/>
    </location>
</feature>
<evidence type="ECO:0000313" key="3">
    <source>
        <dbReference type="Proteomes" id="UP001500013"/>
    </source>
</evidence>
<feature type="transmembrane region" description="Helical" evidence="1">
    <location>
        <begin position="60"/>
        <end position="78"/>
    </location>
</feature>
<gene>
    <name evidence="2" type="ORF">GCM10009817_27580</name>
</gene>
<proteinExistence type="predicted"/>
<sequence length="181" mass="18548">MITLIGGVAAAAVAVALLAGAAGMVLGAVRRWWPWLAVLFGFNARYRVASRDELRGINAIDVALLVLAGAAYAGFWPGPGTSHVPWMALAVAQPLLGILVLVATRLAGRSGLMGGGLVLSILMLVDGKAPVVAWVGVAVSVLLLVGDFGTTARPSRILALALALGYALLVVWFACLAALLL</sequence>
<evidence type="ECO:0000256" key="1">
    <source>
        <dbReference type="SAM" id="Phobius"/>
    </source>
</evidence>